<dbReference type="InterPro" id="IPR021840">
    <property type="entry name" value="DUF3433"/>
</dbReference>
<proteinExistence type="predicted"/>
<protein>
    <recommendedName>
        <fullName evidence="5">Phosphoribosylaminoimidazole-succinocarboxamide synthase</fullName>
    </recommendedName>
</protein>
<feature type="transmembrane region" description="Helical" evidence="2">
    <location>
        <begin position="1180"/>
        <end position="1197"/>
    </location>
</feature>
<dbReference type="KEGG" id="mbe:MBM_06313"/>
<feature type="region of interest" description="Disordered" evidence="1">
    <location>
        <begin position="482"/>
        <end position="503"/>
    </location>
</feature>
<dbReference type="Proteomes" id="UP000006753">
    <property type="component" value="Unassembled WGS sequence"/>
</dbReference>
<evidence type="ECO:0000313" key="4">
    <source>
        <dbReference type="Proteomes" id="UP000006753"/>
    </source>
</evidence>
<keyword evidence="2" id="KW-0812">Transmembrane</keyword>
<feature type="transmembrane region" description="Helical" evidence="2">
    <location>
        <begin position="846"/>
        <end position="869"/>
    </location>
</feature>
<evidence type="ECO:0000313" key="3">
    <source>
        <dbReference type="EMBL" id="EKD15685.1"/>
    </source>
</evidence>
<feature type="transmembrane region" description="Helical" evidence="2">
    <location>
        <begin position="1249"/>
        <end position="1269"/>
    </location>
</feature>
<evidence type="ECO:0000256" key="1">
    <source>
        <dbReference type="SAM" id="MobiDB-lite"/>
    </source>
</evidence>
<feature type="transmembrane region" description="Helical" evidence="2">
    <location>
        <begin position="157"/>
        <end position="181"/>
    </location>
</feature>
<dbReference type="GeneID" id="18762248"/>
<keyword evidence="2" id="KW-0472">Membrane</keyword>
<dbReference type="HOGENOM" id="CLU_254109_0_0_1"/>
<organism evidence="3 4">
    <name type="scientific">Marssonina brunnea f. sp. multigermtubi (strain MB_m1)</name>
    <name type="common">Marssonina leaf spot fungus</name>
    <dbReference type="NCBI Taxonomy" id="1072389"/>
    <lineage>
        <taxon>Eukaryota</taxon>
        <taxon>Fungi</taxon>
        <taxon>Dikarya</taxon>
        <taxon>Ascomycota</taxon>
        <taxon>Pezizomycotina</taxon>
        <taxon>Leotiomycetes</taxon>
        <taxon>Helotiales</taxon>
        <taxon>Drepanopezizaceae</taxon>
        <taxon>Drepanopeziza</taxon>
    </lineage>
</organism>
<keyword evidence="4" id="KW-1185">Reference proteome</keyword>
<dbReference type="PANTHER" id="PTHR37544">
    <property type="entry name" value="SPRAY-RELATED"/>
    <property type="match status" value="1"/>
</dbReference>
<feature type="transmembrane region" description="Helical" evidence="2">
    <location>
        <begin position="95"/>
        <end position="115"/>
    </location>
</feature>
<feature type="transmembrane region" description="Helical" evidence="2">
    <location>
        <begin position="991"/>
        <end position="1014"/>
    </location>
</feature>
<feature type="region of interest" description="Disordered" evidence="1">
    <location>
        <begin position="681"/>
        <end position="719"/>
    </location>
</feature>
<gene>
    <name evidence="3" type="ORF">MBM_06313</name>
</gene>
<name>K1WE73_MARBU</name>
<feature type="compositionally biased region" description="Basic and acidic residues" evidence="1">
    <location>
        <begin position="683"/>
        <end position="702"/>
    </location>
</feature>
<reference evidence="3 4" key="1">
    <citation type="journal article" date="2012" name="BMC Genomics">
        <title>Sequencing the genome of Marssonina brunnea reveals fungus-poplar co-evolution.</title>
        <authorList>
            <person name="Zhu S."/>
            <person name="Cao Y.-Z."/>
            <person name="Jiang C."/>
            <person name="Tan B.-Y."/>
            <person name="Wang Z."/>
            <person name="Feng S."/>
            <person name="Zhang L."/>
            <person name="Su X.-H."/>
            <person name="Brejova B."/>
            <person name="Vinar T."/>
            <person name="Xu M."/>
            <person name="Wang M.-X."/>
            <person name="Zhang S.-G."/>
            <person name="Huang M.-R."/>
            <person name="Wu R."/>
            <person name="Zhou Y."/>
        </authorList>
    </citation>
    <scope>NUCLEOTIDE SEQUENCE [LARGE SCALE GENOMIC DNA]</scope>
    <source>
        <strain evidence="3 4">MB_m1</strain>
    </source>
</reference>
<accession>K1WE73</accession>
<feature type="transmembrane region" description="Helical" evidence="2">
    <location>
        <begin position="122"/>
        <end position="145"/>
    </location>
</feature>
<feature type="region of interest" description="Disordered" evidence="1">
    <location>
        <begin position="602"/>
        <end position="660"/>
    </location>
</feature>
<dbReference type="eggNOG" id="ENOG502SKGN">
    <property type="taxonomic scope" value="Eukaryota"/>
</dbReference>
<dbReference type="PANTHER" id="PTHR37544:SF1">
    <property type="entry name" value="PHOSPHORIBOSYLAMINOIMIDAZOLE-SUCCINOCARBOXAMIDE SYNTHASE"/>
    <property type="match status" value="1"/>
</dbReference>
<feature type="compositionally biased region" description="Low complexity" evidence="1">
    <location>
        <begin position="605"/>
        <end position="616"/>
    </location>
</feature>
<evidence type="ECO:0008006" key="5">
    <source>
        <dbReference type="Google" id="ProtNLM"/>
    </source>
</evidence>
<dbReference type="OrthoDB" id="3057599at2759"/>
<feature type="transmembrane region" description="Helical" evidence="2">
    <location>
        <begin position="1132"/>
        <end position="1153"/>
    </location>
</feature>
<feature type="transmembrane region" description="Helical" evidence="2">
    <location>
        <begin position="1289"/>
        <end position="1307"/>
    </location>
</feature>
<dbReference type="Pfam" id="PF11915">
    <property type="entry name" value="DUF3433"/>
    <property type="match status" value="1"/>
</dbReference>
<feature type="transmembrane region" description="Helical" evidence="2">
    <location>
        <begin position="889"/>
        <end position="913"/>
    </location>
</feature>
<sequence length="1404" mass="156530">MGRWRVAGQGVMLKGVIATAAPQQYTTQPPPSTMIPANHSHAPWRKAILIPFWVCQLGLELIMIALLALAIGVLGSYDDNDHYNSYTSWKIIGPIWLSLISTCLILTLTEIVLLARKKLKPLTFLITNVLKSAIFAALFVIDIISAVNNASSRTASAVALVIEAALLLSFWLPLAYASIIYHRFRTGTQYKSINNPLANPGVGTGTEFQQYPQQSSNHLPEPYKGFTQGTPSSLEAAQPALGGGGRLSYNHARDPRFEEFRRSSRSDLGVTEGAPVPLQVAVEQHDGHVLEMETMNLQRPFACGTGDLEFDPVFIFRTLALSRLRIAYLNPGFFHVVGLPPPQHQGFLICRAQHSPSIRAPWHRADLVPVARAVGLRGDVGWAVGIPRLPLSFDLGPSPALAKGLFLLTLFFVPRSSSELGYGRERSVLGRLSTDTRLTRRTSRSSKGRKRIRGTQVPVYLRFHVSRHVVLALALQAPNRQAPSPSFPKFQQPAKLNDRPKLPSVQNTGYTTIYRYHQQPPDHHDGRKNPAEISYGSSSFGILPRPPACIPPSPAYATAQTPLTMNLGSLDVHLVQYGRPEIQRVGSFERRNITSLDVRLEADRSPSLTSTVSSSSYPGTVIRWQTPPSRPFTPQQSSEDSFHSQDPLQSEATARPERYRNSVGANDVAFASDSPLVTCFDDEQIRSSEAERDGKATRREGNMDALFRESSPPTPVDDTPYIRFAIDQLTRDEDVRPLQRHSTPASYGSECYPVERIVANDGLTYMTADQEREAMRLVRKHRSSPAEGRLFAFNATRPLSYSEQPGDLNFPAPRRSSNPEIFIPVDLPPNSLARDLTFVPTILRPLSIITLSCLCLLMIAALMFCAIYPTRHDSLTEWIGDIYGSRYYVFSFLPQILAACLFLYVQCLMAAITRMIPFTLMAMDDVGSRTGALFLGIFPRSMLWPRWDGPFSIKVASLFLWVSVFTIPLQGCLFSAIFVDGQWRWTTVQGVAWTLVAIYLLILVAAIVTGAFFFRRTTGLMWDPRSLADVIALLPSSNCLRDYPGTDVMKNREEIRLKLKQRSDRLGYWRTPNKGRGIFYCVGEEGASIREFDSQAGKLVERTRAELDIENAELYNIHTRFRHIPWFLRNTFVTLWVVAACVSLVALFVVSFLPSTAIRKGFAPRVPVLPNSAGFSPSNFLYSFVPSTIGMFLYLVFQPVDMALRKLQPWAELGKPAGANAQNSLLLDYPACLPLSCSMKALINGHYRIAITSFLSVLFILIPVLAGGIFFPLTTPANVVRMIPNLPSFYIMLVLLVLYLLALLLLIPHRYYMRLPHGVDCLAEIFSFLYGSQILTDAAFQKPKSRADLETRLTGARNGWSPSARIHRNRFAFGIYQGRAGGECLGIERLGRRGTQEMVIMNPR</sequence>
<feature type="transmembrane region" description="Helical" evidence="2">
    <location>
        <begin position="958"/>
        <end position="979"/>
    </location>
</feature>
<feature type="compositionally biased region" description="Polar residues" evidence="1">
    <location>
        <begin position="632"/>
        <end position="652"/>
    </location>
</feature>
<feature type="transmembrane region" description="Helical" evidence="2">
    <location>
        <begin position="48"/>
        <end position="75"/>
    </location>
</feature>
<dbReference type="EMBL" id="JH921441">
    <property type="protein sequence ID" value="EKD15685.1"/>
    <property type="molecule type" value="Genomic_DNA"/>
</dbReference>
<keyword evidence="2" id="KW-1133">Transmembrane helix</keyword>
<evidence type="ECO:0000256" key="2">
    <source>
        <dbReference type="SAM" id="Phobius"/>
    </source>
</evidence>
<dbReference type="InParanoid" id="K1WE73"/>